<accession>A0AA40VVH1</accession>
<reference evidence="3" key="1">
    <citation type="submission" date="2019-07" db="EMBL/GenBank/DDBJ databases">
        <title>Toxilogical consequences of a new and cryptic species of cyanobacteria (Komarekiella delphini-convector) recovered from the epidermis of a bottlenose dolphin and 1500 ft. in the air.</title>
        <authorList>
            <person name="Brown A.O."/>
            <person name="Dvorak P."/>
            <person name="Villanueva C.D."/>
            <person name="Foss A.J."/>
            <person name="Garvey A.D."/>
            <person name="Gibson Q.A."/>
            <person name="Johansen J.R."/>
            <person name="Casamatta D.A."/>
        </authorList>
    </citation>
    <scope>NUCLEOTIDE SEQUENCE</scope>
    <source>
        <strain evidence="3">SJRDD-AB1</strain>
    </source>
</reference>
<dbReference type="RefSeq" id="WP_191762371.1">
    <property type="nucleotide sequence ID" value="NZ_VJXY01000106.1"/>
</dbReference>
<dbReference type="PANTHER" id="PTHR33055:SF15">
    <property type="entry name" value="TRANSPOSASE-RELATED"/>
    <property type="match status" value="1"/>
</dbReference>
<dbReference type="Pfam" id="PF01548">
    <property type="entry name" value="DEDD_Tnp_IS110"/>
    <property type="match status" value="1"/>
</dbReference>
<sequence length="411" mass="46031">MQVVYNRCAGLDVHKKTVVACVITPKSSSGWHKEIRTFTTMTQDLLKLSDWLTSHNCTHVAMESTGEYWRPVFNILEGNFEVMLVNARHIKAVPGRKTDIKDSQWIAELLQHGLLRASFIPPVEQRDLRDLTRHRSNFIRERVNLVNRVQKVLEAANIKLASVASDVMGVSGRAMLAAIVEGSASPELMADLAKGTMRKKHDLLIQALLGRVRPHQRFILAQLLCQIDSVDETIQCFDQQIEEYCRPFEQAVELVDTIPGIARRTAEIIVSEIGIDMSRFPSAQHLAAWAGVAPGNYESGGKTLSTSTRKGNRSLRTILVQAAHALAHTKTYLAAQFRRISGRRGKKRAAVAVAHSILTIAYHLISCQEPYKDLGVDYFDKQRPESVKKRLIKRLEKLGYQVSVEPVPAAI</sequence>
<dbReference type="InterPro" id="IPR003346">
    <property type="entry name" value="Transposase_20"/>
</dbReference>
<evidence type="ECO:0000313" key="3">
    <source>
        <dbReference type="EMBL" id="MBD6621051.1"/>
    </source>
</evidence>
<dbReference type="Pfam" id="PF02371">
    <property type="entry name" value="Transposase_20"/>
    <property type="match status" value="1"/>
</dbReference>
<evidence type="ECO:0000259" key="2">
    <source>
        <dbReference type="Pfam" id="PF02371"/>
    </source>
</evidence>
<keyword evidence="4" id="KW-1185">Reference proteome</keyword>
<gene>
    <name evidence="3" type="ORF">FNW02_36340</name>
</gene>
<dbReference type="InterPro" id="IPR047650">
    <property type="entry name" value="Transpos_IS110"/>
</dbReference>
<evidence type="ECO:0000313" key="4">
    <source>
        <dbReference type="Proteomes" id="UP001165986"/>
    </source>
</evidence>
<organism evidence="3 4">
    <name type="scientific">Komarekiella delphini-convector SJRDD-AB1</name>
    <dbReference type="NCBI Taxonomy" id="2593771"/>
    <lineage>
        <taxon>Bacteria</taxon>
        <taxon>Bacillati</taxon>
        <taxon>Cyanobacteriota</taxon>
        <taxon>Cyanophyceae</taxon>
        <taxon>Nostocales</taxon>
        <taxon>Nostocaceae</taxon>
        <taxon>Komarekiella</taxon>
        <taxon>Komarekiella delphini-convector</taxon>
    </lineage>
</organism>
<protein>
    <submittedName>
        <fullName evidence="3">IS110 family transposase</fullName>
    </submittedName>
</protein>
<feature type="domain" description="Transposase IS110-like N-terminal" evidence="1">
    <location>
        <begin position="9"/>
        <end position="155"/>
    </location>
</feature>
<dbReference type="EMBL" id="VJXY01000106">
    <property type="protein sequence ID" value="MBD6621051.1"/>
    <property type="molecule type" value="Genomic_DNA"/>
</dbReference>
<comment type="caution">
    <text evidence="3">The sequence shown here is derived from an EMBL/GenBank/DDBJ whole genome shotgun (WGS) entry which is preliminary data.</text>
</comment>
<dbReference type="AlphaFoldDB" id="A0AA40VVH1"/>
<dbReference type="GO" id="GO:0006313">
    <property type="term" value="P:DNA transposition"/>
    <property type="evidence" value="ECO:0007669"/>
    <property type="project" value="InterPro"/>
</dbReference>
<proteinExistence type="predicted"/>
<name>A0AA40VVH1_9NOST</name>
<dbReference type="GO" id="GO:0003677">
    <property type="term" value="F:DNA binding"/>
    <property type="evidence" value="ECO:0007669"/>
    <property type="project" value="InterPro"/>
</dbReference>
<dbReference type="NCBIfam" id="NF033542">
    <property type="entry name" value="transpos_IS110"/>
    <property type="match status" value="1"/>
</dbReference>
<evidence type="ECO:0000259" key="1">
    <source>
        <dbReference type="Pfam" id="PF01548"/>
    </source>
</evidence>
<dbReference type="PANTHER" id="PTHR33055">
    <property type="entry name" value="TRANSPOSASE FOR INSERTION SEQUENCE ELEMENT IS1111A"/>
    <property type="match status" value="1"/>
</dbReference>
<dbReference type="Proteomes" id="UP001165986">
    <property type="component" value="Unassembled WGS sequence"/>
</dbReference>
<dbReference type="GO" id="GO:0004803">
    <property type="term" value="F:transposase activity"/>
    <property type="evidence" value="ECO:0007669"/>
    <property type="project" value="InterPro"/>
</dbReference>
<dbReference type="InterPro" id="IPR002525">
    <property type="entry name" value="Transp_IS110-like_N"/>
</dbReference>
<feature type="domain" description="Transposase IS116/IS110/IS902 C-terminal" evidence="2">
    <location>
        <begin position="253"/>
        <end position="333"/>
    </location>
</feature>